<proteinExistence type="predicted"/>
<dbReference type="Proteomes" id="UP000245362">
    <property type="component" value="Unassembled WGS sequence"/>
</dbReference>
<evidence type="ECO:0000313" key="2">
    <source>
        <dbReference type="Proteomes" id="UP000245362"/>
    </source>
</evidence>
<dbReference type="GO" id="GO:0003677">
    <property type="term" value="F:DNA binding"/>
    <property type="evidence" value="ECO:0007669"/>
    <property type="project" value="InterPro"/>
</dbReference>
<dbReference type="RefSeq" id="WP_109319398.1">
    <property type="nucleotide sequence ID" value="NZ_QFWT01000003.1"/>
</dbReference>
<protein>
    <submittedName>
        <fullName evidence="1">Uncharacterized protein</fullName>
    </submittedName>
</protein>
<comment type="caution">
    <text evidence="1">The sequence shown here is derived from an EMBL/GenBank/DDBJ whole genome shotgun (WGS) entry which is preliminary data.</text>
</comment>
<dbReference type="InterPro" id="IPR010982">
    <property type="entry name" value="Lambda_DNA-bd_dom_sf"/>
</dbReference>
<name>A0A2U3BBH6_9VIBR</name>
<dbReference type="EMBL" id="QFWT01000003">
    <property type="protein sequence ID" value="PWI34146.1"/>
    <property type="molecule type" value="Genomic_DNA"/>
</dbReference>
<gene>
    <name evidence="1" type="ORF">DI392_08135</name>
</gene>
<dbReference type="AlphaFoldDB" id="A0A2U3BBH6"/>
<evidence type="ECO:0000313" key="1">
    <source>
        <dbReference type="EMBL" id="PWI34146.1"/>
    </source>
</evidence>
<keyword evidence="2" id="KW-1185">Reference proteome</keyword>
<accession>A0A2U3BBH6</accession>
<sequence>MYENYLLNEYLKKKNYVQDKQIAHDLGISTQKISGVRTGTRHLTENEVLFLAKESGVDTTLAMVVMAASRSKTFEGQQAWKKLLEQLEKSGIKGFSMSYTALVTGSLLYSTPISKYVLCILC</sequence>
<dbReference type="Gene3D" id="1.10.260.40">
    <property type="entry name" value="lambda repressor-like DNA-binding domains"/>
    <property type="match status" value="1"/>
</dbReference>
<dbReference type="OrthoDB" id="5588284at2"/>
<reference evidence="1 2" key="1">
    <citation type="submission" date="2018-05" db="EMBL/GenBank/DDBJ databases">
        <title>Vibrio limimaris sp. nov., isolated from marine sediment.</title>
        <authorList>
            <person name="Li C.-M."/>
        </authorList>
    </citation>
    <scope>NUCLEOTIDE SEQUENCE [LARGE SCALE GENOMIC DNA]</scope>
    <source>
        <strain evidence="1 2">E4404</strain>
    </source>
</reference>
<organism evidence="1 2">
    <name type="scientific">Vibrio albus</name>
    <dbReference type="NCBI Taxonomy" id="2200953"/>
    <lineage>
        <taxon>Bacteria</taxon>
        <taxon>Pseudomonadati</taxon>
        <taxon>Pseudomonadota</taxon>
        <taxon>Gammaproteobacteria</taxon>
        <taxon>Vibrionales</taxon>
        <taxon>Vibrionaceae</taxon>
        <taxon>Vibrio</taxon>
    </lineage>
</organism>